<gene>
    <name evidence="1" type="ordered locus">Desti_2045</name>
</gene>
<dbReference type="STRING" id="706587.Desti_2045"/>
<dbReference type="HOGENOM" id="CLU_2896812_0_0_7"/>
<sequence length="62" mass="7364">MPVFRCHHGYTIRYVFSQSIEHRWLEAAAIEHSPPGIPLKHEVNELCSFSERKCRKEKLWAN</sequence>
<dbReference type="KEGG" id="dti:Desti_2045"/>
<dbReference type="EMBL" id="CP003360">
    <property type="protein sequence ID" value="AFM24748.1"/>
    <property type="molecule type" value="Genomic_DNA"/>
</dbReference>
<dbReference type="AlphaFoldDB" id="I4C5A7"/>
<evidence type="ECO:0000313" key="2">
    <source>
        <dbReference type="Proteomes" id="UP000006055"/>
    </source>
</evidence>
<evidence type="ECO:0000313" key="1">
    <source>
        <dbReference type="EMBL" id="AFM24748.1"/>
    </source>
</evidence>
<keyword evidence="2" id="KW-1185">Reference proteome</keyword>
<protein>
    <submittedName>
        <fullName evidence="1">Uncharacterized protein</fullName>
    </submittedName>
</protein>
<name>I4C5A7_DESTA</name>
<dbReference type="Proteomes" id="UP000006055">
    <property type="component" value="Chromosome"/>
</dbReference>
<organism evidence="1 2">
    <name type="scientific">Desulfomonile tiedjei (strain ATCC 49306 / DSM 6799 / DCB-1)</name>
    <dbReference type="NCBI Taxonomy" id="706587"/>
    <lineage>
        <taxon>Bacteria</taxon>
        <taxon>Pseudomonadati</taxon>
        <taxon>Thermodesulfobacteriota</taxon>
        <taxon>Desulfomonilia</taxon>
        <taxon>Desulfomonilales</taxon>
        <taxon>Desulfomonilaceae</taxon>
        <taxon>Desulfomonile</taxon>
    </lineage>
</organism>
<proteinExistence type="predicted"/>
<reference evidence="2" key="1">
    <citation type="submission" date="2012-06" db="EMBL/GenBank/DDBJ databases">
        <title>Complete sequence of chromosome of Desulfomonile tiedjei DSM 6799.</title>
        <authorList>
            <person name="Lucas S."/>
            <person name="Copeland A."/>
            <person name="Lapidus A."/>
            <person name="Glavina del Rio T."/>
            <person name="Dalin E."/>
            <person name="Tice H."/>
            <person name="Bruce D."/>
            <person name="Goodwin L."/>
            <person name="Pitluck S."/>
            <person name="Peters L."/>
            <person name="Ovchinnikova G."/>
            <person name="Zeytun A."/>
            <person name="Lu M."/>
            <person name="Kyrpides N."/>
            <person name="Mavromatis K."/>
            <person name="Ivanova N."/>
            <person name="Brettin T."/>
            <person name="Detter J.C."/>
            <person name="Han C."/>
            <person name="Larimer F."/>
            <person name="Land M."/>
            <person name="Hauser L."/>
            <person name="Markowitz V."/>
            <person name="Cheng J.-F."/>
            <person name="Hugenholtz P."/>
            <person name="Woyke T."/>
            <person name="Wu D."/>
            <person name="Spring S."/>
            <person name="Schroeder M."/>
            <person name="Brambilla E."/>
            <person name="Klenk H.-P."/>
            <person name="Eisen J.A."/>
        </authorList>
    </citation>
    <scope>NUCLEOTIDE SEQUENCE [LARGE SCALE GENOMIC DNA]</scope>
    <source>
        <strain evidence="2">ATCC 49306 / DSM 6799 / DCB-1</strain>
    </source>
</reference>
<accession>I4C5A7</accession>